<protein>
    <recommendedName>
        <fullName evidence="3">HMA domain-containing protein</fullName>
    </recommendedName>
</protein>
<dbReference type="InterPro" id="IPR044258">
    <property type="entry name" value="HIPP09-like"/>
</dbReference>
<comment type="caution">
    <text evidence="1">The sequence shown here is derived from an EMBL/GenBank/DDBJ whole genome shotgun (WGS) entry which is preliminary data.</text>
</comment>
<dbReference type="GO" id="GO:0046872">
    <property type="term" value="F:metal ion binding"/>
    <property type="evidence" value="ECO:0007669"/>
    <property type="project" value="InterPro"/>
</dbReference>
<accession>A0A445GG07</accession>
<sequence>METDTDIVLTWKYKTNHCLLIQHVSKHIICKKLINKKELLVIQVSGPVTVELNVNMHCEACVEQLKRKILQMRGTIFLY</sequence>
<dbReference type="Proteomes" id="UP000289340">
    <property type="component" value="Chromosome 16"/>
</dbReference>
<dbReference type="PANTHER" id="PTHR47066">
    <property type="entry name" value="HEAVY METAL-ASSOCIATED ISOPRENYLATED PLANT PROTEIN 9"/>
    <property type="match status" value="1"/>
</dbReference>
<evidence type="ECO:0000313" key="1">
    <source>
        <dbReference type="EMBL" id="RZB60172.1"/>
    </source>
</evidence>
<proteinExistence type="predicted"/>
<name>A0A445GG07_GLYSO</name>
<dbReference type="PANTHER" id="PTHR47066:SF1">
    <property type="entry name" value="HEAVY METAL-ASSOCIATED ISOPRENYLATED PLANT PROTEIN 9"/>
    <property type="match status" value="1"/>
</dbReference>
<evidence type="ECO:0008006" key="3">
    <source>
        <dbReference type="Google" id="ProtNLM"/>
    </source>
</evidence>
<dbReference type="Gene3D" id="3.30.70.100">
    <property type="match status" value="1"/>
</dbReference>
<reference evidence="1 2" key="1">
    <citation type="submission" date="2018-09" db="EMBL/GenBank/DDBJ databases">
        <title>A high-quality reference genome of wild soybean provides a powerful tool to mine soybean genomes.</title>
        <authorList>
            <person name="Xie M."/>
            <person name="Chung C.Y.L."/>
            <person name="Li M.-W."/>
            <person name="Wong F.-L."/>
            <person name="Chan T.-F."/>
            <person name="Lam H.-M."/>
        </authorList>
    </citation>
    <scope>NUCLEOTIDE SEQUENCE [LARGE SCALE GENOMIC DNA]</scope>
    <source>
        <strain evidence="2">cv. W05</strain>
        <tissue evidence="1">Hypocotyl of etiolated seedlings</tissue>
    </source>
</reference>
<dbReference type="EMBL" id="QZWG01000016">
    <property type="protein sequence ID" value="RZB60172.1"/>
    <property type="molecule type" value="Genomic_DNA"/>
</dbReference>
<gene>
    <name evidence="1" type="ORF">D0Y65_043090</name>
</gene>
<evidence type="ECO:0000313" key="2">
    <source>
        <dbReference type="Proteomes" id="UP000289340"/>
    </source>
</evidence>
<keyword evidence="2" id="KW-1185">Reference proteome</keyword>
<organism evidence="1 2">
    <name type="scientific">Glycine soja</name>
    <name type="common">Wild soybean</name>
    <dbReference type="NCBI Taxonomy" id="3848"/>
    <lineage>
        <taxon>Eukaryota</taxon>
        <taxon>Viridiplantae</taxon>
        <taxon>Streptophyta</taxon>
        <taxon>Embryophyta</taxon>
        <taxon>Tracheophyta</taxon>
        <taxon>Spermatophyta</taxon>
        <taxon>Magnoliopsida</taxon>
        <taxon>eudicotyledons</taxon>
        <taxon>Gunneridae</taxon>
        <taxon>Pentapetalae</taxon>
        <taxon>rosids</taxon>
        <taxon>fabids</taxon>
        <taxon>Fabales</taxon>
        <taxon>Fabaceae</taxon>
        <taxon>Papilionoideae</taxon>
        <taxon>50 kb inversion clade</taxon>
        <taxon>NPAAA clade</taxon>
        <taxon>indigoferoid/millettioid clade</taxon>
        <taxon>Phaseoleae</taxon>
        <taxon>Glycine</taxon>
        <taxon>Glycine subgen. Soja</taxon>
    </lineage>
</organism>
<dbReference type="AlphaFoldDB" id="A0A445GG07"/>